<dbReference type="GO" id="GO:0006526">
    <property type="term" value="P:L-arginine biosynthetic process"/>
    <property type="evidence" value="ECO:0007669"/>
    <property type="project" value="UniProtKB-ARBA"/>
</dbReference>
<dbReference type="EMBL" id="MLJW01001361">
    <property type="protein sequence ID" value="OIQ78655.1"/>
    <property type="molecule type" value="Genomic_DNA"/>
</dbReference>
<dbReference type="PANTHER" id="PTHR11986">
    <property type="entry name" value="AMINOTRANSFERASE CLASS III"/>
    <property type="match status" value="1"/>
</dbReference>
<comment type="cofactor">
    <cofactor evidence="1">
        <name>pyridoxal 5'-phosphate</name>
        <dbReference type="ChEBI" id="CHEBI:597326"/>
    </cofactor>
</comment>
<dbReference type="PROSITE" id="PS00600">
    <property type="entry name" value="AA_TRANSFER_CLASS_3"/>
    <property type="match status" value="1"/>
</dbReference>
<evidence type="ECO:0000256" key="1">
    <source>
        <dbReference type="ARBA" id="ARBA00001933"/>
    </source>
</evidence>
<dbReference type="FunFam" id="3.40.640.10:FF:000004">
    <property type="entry name" value="Acetylornithine aminotransferase"/>
    <property type="match status" value="1"/>
</dbReference>
<dbReference type="InterPro" id="IPR005814">
    <property type="entry name" value="Aminotrans_3"/>
</dbReference>
<sequence>MTHSSAKADAFIEQWRNLMQSNYGAPRIALVRGNGAQLTDAEGRNYTDFIGGIATNVLGQAHPAVTSAVYSQIQELAHVSNLYAHPRGLELAEKLREMSGDSSAKVFFANSGAEVNEAAFKLSRLTGRTRVIAMQGAFHGRTMGALSLTGQPSKADPFRPLPGDVFHVPYGDVKAVADLIDESTAMVIVEPIQGEAGVITPPLGYLSALRELTYKHGALLAIDEVQTGMGRTGDWFAYQAESISPDIVTMAKGLGGGLPMGAMLAMGEAANLLQPGSHGSTFGGNPVVCAAALATISTIETDGLLASNRALGKYLAEELQKMSRVAEVRGRGLLIGIGFRGEIALQVQLALEERGFLTNAASAFTLRLAPPYVITRVDIDRFIHALAQILEEVAL</sequence>
<dbReference type="InterPro" id="IPR049704">
    <property type="entry name" value="Aminotrans_3_PPA_site"/>
</dbReference>
<evidence type="ECO:0000256" key="6">
    <source>
        <dbReference type="ARBA" id="ARBA00022898"/>
    </source>
</evidence>
<organism evidence="8">
    <name type="scientific">mine drainage metagenome</name>
    <dbReference type="NCBI Taxonomy" id="410659"/>
    <lineage>
        <taxon>unclassified sequences</taxon>
        <taxon>metagenomes</taxon>
        <taxon>ecological metagenomes</taxon>
    </lineage>
</organism>
<accession>A0A1J5QFA1</accession>
<dbReference type="Gene3D" id="3.90.1150.10">
    <property type="entry name" value="Aspartate Aminotransferase, domain 1"/>
    <property type="match status" value="1"/>
</dbReference>
<dbReference type="PIRSF" id="PIRSF000521">
    <property type="entry name" value="Transaminase_4ab_Lys_Orn"/>
    <property type="match status" value="1"/>
</dbReference>
<dbReference type="Pfam" id="PF00202">
    <property type="entry name" value="Aminotran_3"/>
    <property type="match status" value="1"/>
</dbReference>
<dbReference type="InterPro" id="IPR015421">
    <property type="entry name" value="PyrdxlP-dep_Trfase_major"/>
</dbReference>
<dbReference type="GO" id="GO:0003992">
    <property type="term" value="F:N2-acetyl-L-ornithine:2-oxoglutarate 5-aminotransferase activity"/>
    <property type="evidence" value="ECO:0007669"/>
    <property type="project" value="UniProtKB-EC"/>
</dbReference>
<dbReference type="GO" id="GO:0042802">
    <property type="term" value="F:identical protein binding"/>
    <property type="evidence" value="ECO:0007669"/>
    <property type="project" value="TreeGrafter"/>
</dbReference>
<evidence type="ECO:0000256" key="7">
    <source>
        <dbReference type="ARBA" id="ARBA00029440"/>
    </source>
</evidence>
<dbReference type="Gene3D" id="3.40.640.10">
    <property type="entry name" value="Type I PLP-dependent aspartate aminotransferase-like (Major domain)"/>
    <property type="match status" value="1"/>
</dbReference>
<keyword evidence="5 8" id="KW-0808">Transferase</keyword>
<dbReference type="EC" id="2.6.1.11" evidence="8"/>
<keyword evidence="4" id="KW-0028">Amino-acid biosynthesis</keyword>
<comment type="caution">
    <text evidence="8">The sequence shown here is derived from an EMBL/GenBank/DDBJ whole genome shotgun (WGS) entry which is preliminary data.</text>
</comment>
<evidence type="ECO:0000256" key="2">
    <source>
        <dbReference type="ARBA" id="ARBA00004173"/>
    </source>
</evidence>
<dbReference type="InterPro" id="IPR015422">
    <property type="entry name" value="PyrdxlP-dep_Trfase_small"/>
</dbReference>
<comment type="subcellular location">
    <subcellularLocation>
        <location evidence="2">Mitochondrion</location>
    </subcellularLocation>
</comment>
<reference evidence="8" key="1">
    <citation type="submission" date="2016-10" db="EMBL/GenBank/DDBJ databases">
        <title>Sequence of Gallionella enrichment culture.</title>
        <authorList>
            <person name="Poehlein A."/>
            <person name="Muehling M."/>
            <person name="Daniel R."/>
        </authorList>
    </citation>
    <scope>NUCLEOTIDE SEQUENCE</scope>
</reference>
<dbReference type="GO" id="GO:0005739">
    <property type="term" value="C:mitochondrion"/>
    <property type="evidence" value="ECO:0007669"/>
    <property type="project" value="UniProtKB-SubCell"/>
</dbReference>
<dbReference type="PANTHER" id="PTHR11986:SF79">
    <property type="entry name" value="ACETYLORNITHINE AMINOTRANSFERASE, MITOCHONDRIAL"/>
    <property type="match status" value="1"/>
</dbReference>
<dbReference type="AlphaFoldDB" id="A0A1J5QFA1"/>
<keyword evidence="3 8" id="KW-0032">Aminotransferase</keyword>
<dbReference type="InterPro" id="IPR015424">
    <property type="entry name" value="PyrdxlP-dep_Trfase"/>
</dbReference>
<evidence type="ECO:0000313" key="8">
    <source>
        <dbReference type="EMBL" id="OIQ78655.1"/>
    </source>
</evidence>
<gene>
    <name evidence="8" type="primary">argD_13</name>
    <name evidence="8" type="ORF">GALL_396390</name>
</gene>
<keyword evidence="6" id="KW-0663">Pyridoxal phosphate</keyword>
<evidence type="ECO:0000256" key="4">
    <source>
        <dbReference type="ARBA" id="ARBA00022605"/>
    </source>
</evidence>
<dbReference type="SUPFAM" id="SSF53383">
    <property type="entry name" value="PLP-dependent transferases"/>
    <property type="match status" value="1"/>
</dbReference>
<proteinExistence type="predicted"/>
<dbReference type="CDD" id="cd00610">
    <property type="entry name" value="OAT_like"/>
    <property type="match status" value="1"/>
</dbReference>
<comment type="pathway">
    <text evidence="7">Amino-acid biosynthesis.</text>
</comment>
<evidence type="ECO:0000256" key="3">
    <source>
        <dbReference type="ARBA" id="ARBA00022576"/>
    </source>
</evidence>
<dbReference type="InterPro" id="IPR004636">
    <property type="entry name" value="AcOrn/SuccOrn_fam"/>
</dbReference>
<dbReference type="NCBIfam" id="TIGR00707">
    <property type="entry name" value="argD"/>
    <property type="match status" value="1"/>
</dbReference>
<dbReference type="InterPro" id="IPR050103">
    <property type="entry name" value="Class-III_PLP-dep_AT"/>
</dbReference>
<protein>
    <submittedName>
        <fullName evidence="8">Acetylornithine aminotransferase</fullName>
        <ecNumber evidence="8">2.6.1.11</ecNumber>
    </submittedName>
</protein>
<dbReference type="NCBIfam" id="NF002874">
    <property type="entry name" value="PRK03244.1"/>
    <property type="match status" value="1"/>
</dbReference>
<dbReference type="GO" id="GO:0030170">
    <property type="term" value="F:pyridoxal phosphate binding"/>
    <property type="evidence" value="ECO:0007669"/>
    <property type="project" value="InterPro"/>
</dbReference>
<evidence type="ECO:0000256" key="5">
    <source>
        <dbReference type="ARBA" id="ARBA00022679"/>
    </source>
</evidence>
<name>A0A1J5QFA1_9ZZZZ</name>